<feature type="signal peptide" evidence="10">
    <location>
        <begin position="1"/>
        <end position="22"/>
    </location>
</feature>
<feature type="domain" description="TonB-dependent receptor-like beta-barrel" evidence="11">
    <location>
        <begin position="401"/>
        <end position="821"/>
    </location>
</feature>
<dbReference type="SUPFAM" id="SSF49464">
    <property type="entry name" value="Carboxypeptidase regulatory domain-like"/>
    <property type="match status" value="1"/>
</dbReference>
<dbReference type="Proteomes" id="UP000184172">
    <property type="component" value="Unassembled WGS sequence"/>
</dbReference>
<keyword evidence="10" id="KW-0732">Signal</keyword>
<dbReference type="Pfam" id="PF13715">
    <property type="entry name" value="CarbopepD_reg_2"/>
    <property type="match status" value="1"/>
</dbReference>
<evidence type="ECO:0000313" key="14">
    <source>
        <dbReference type="Proteomes" id="UP000184172"/>
    </source>
</evidence>
<dbReference type="EMBL" id="FQYV01000004">
    <property type="protein sequence ID" value="SHI64989.1"/>
    <property type="molecule type" value="Genomic_DNA"/>
</dbReference>
<sequence>MKTKFSGIMTLLLALVVQLTFAQQKTITGTVTDDTGLPLPGANVIIKGTSTGTQSDFDGNYSITANVGQTLTFSYVGFDTQEVKVGAQNSIDITLNPGSTLETVVVTGYSSRNQTVQTSAVVSISAAELSQMAPTTSIDNMLQGKAAGVQVTAANGKPGQGAFVRIRGTGSLVAGASSPLYIVDGAPIREQDLASIPNEDIENITILKDAAMTARYGSRGSNGVVVITTKGGNRNKDAVIRYSSRYGVTSRIKPNFSMMDATQKMQYEAEMYALGVTAASSLPGVTTAPNSPERQFLLDHEVDWQDLMLKDGIIQSNSVAISGGAEKMDYYFSVSNDRNTGIIDQIDGFERLGTRLNVNVDAKEWLTLGVNVGYSRSTSDEPRDRNNAQNPFRAMLDYNGYEPEFRLDENGDRLLDENGNPIYNPTHSGFPVRGALLSEPSNIVDNTTLGSVDALVKFSKNWSYNFNVAVNWSAAREESYMKPGGILDGLIGDPDKPGNKMDVQTHRLDLTLSNRINYNYQNDKHNVNVLGLYEYNMNEYNGALVRSIGFPSALLTTQENAAEVTDGWTRRNRITLVSYGVFADYDFQERYLLQGSVRRDGSSNFGKDVQFGTFYSGSIGWNIAKESFFNADFVNDLKLRASYGSVGNRNGLSRYASQGTVGFGSYPGGSSTIPTQVANPELSWETTTTTNIGMELNMFNKRVRMVGDYFIRNTTDLLFNIPKSAESGVGSIAGNLGDIENKGLEISLQGDVLRGEDLSWTLGGNIIFLDHKIKSLPEGNPIDAPDTFGIRWEEGKKINEHFYIRYAGVDPATGRAQFYGGDGNIYFADQMPDMENRVFQGKSTIADMEGGFFSNITYKGFGLRTDFVFKAGNYINNFVRSQRESDGINIADNQSVGAFNYWKQPGDTGVLPSPIYATGDDSVMSNSDRFLEKGDYIRMRNITLSYSFSSETLEKTPINSLRLYVQGQNLLTFTKFWGDPEVGLSSGETIAFGDSVAPGEATLYSYPNTKSIQVGLDVSF</sequence>
<evidence type="ECO:0000259" key="11">
    <source>
        <dbReference type="Pfam" id="PF00593"/>
    </source>
</evidence>
<dbReference type="Gene3D" id="2.170.130.10">
    <property type="entry name" value="TonB-dependent receptor, plug domain"/>
    <property type="match status" value="1"/>
</dbReference>
<keyword evidence="4 8" id="KW-0812">Transmembrane</keyword>
<evidence type="ECO:0000256" key="1">
    <source>
        <dbReference type="ARBA" id="ARBA00004571"/>
    </source>
</evidence>
<dbReference type="SUPFAM" id="SSF56935">
    <property type="entry name" value="Porins"/>
    <property type="match status" value="1"/>
</dbReference>
<comment type="subcellular location">
    <subcellularLocation>
        <location evidence="1 8">Cell outer membrane</location>
        <topology evidence="1 8">Multi-pass membrane protein</topology>
    </subcellularLocation>
</comment>
<keyword evidence="14" id="KW-1185">Reference proteome</keyword>
<evidence type="ECO:0000256" key="5">
    <source>
        <dbReference type="ARBA" id="ARBA00023077"/>
    </source>
</evidence>
<keyword evidence="2 8" id="KW-0813">Transport</keyword>
<dbReference type="InterPro" id="IPR023996">
    <property type="entry name" value="TonB-dep_OMP_SusC/RagA"/>
</dbReference>
<gene>
    <name evidence="13" type="ORF">SAMN04487908_10486</name>
</gene>
<dbReference type="InterPro" id="IPR000531">
    <property type="entry name" value="Beta-barrel_TonB"/>
</dbReference>
<dbReference type="Gene3D" id="2.40.170.20">
    <property type="entry name" value="TonB-dependent receptor, beta-barrel domain"/>
    <property type="match status" value="1"/>
</dbReference>
<keyword evidence="5 9" id="KW-0798">TonB box</keyword>
<evidence type="ECO:0000313" key="13">
    <source>
        <dbReference type="EMBL" id="SHI64989.1"/>
    </source>
</evidence>
<evidence type="ECO:0000256" key="7">
    <source>
        <dbReference type="ARBA" id="ARBA00023237"/>
    </source>
</evidence>
<dbReference type="InterPro" id="IPR023997">
    <property type="entry name" value="TonB-dep_OMP_SusC/RagA_CS"/>
</dbReference>
<evidence type="ECO:0000256" key="10">
    <source>
        <dbReference type="SAM" id="SignalP"/>
    </source>
</evidence>
<dbReference type="Gene3D" id="2.60.40.1120">
    <property type="entry name" value="Carboxypeptidase-like, regulatory domain"/>
    <property type="match status" value="1"/>
</dbReference>
<dbReference type="RefSeq" id="WP_073215572.1">
    <property type="nucleotide sequence ID" value="NZ_FNNS01000005.1"/>
</dbReference>
<dbReference type="NCBIfam" id="TIGR04057">
    <property type="entry name" value="SusC_RagA_signa"/>
    <property type="match status" value="1"/>
</dbReference>
<dbReference type="PROSITE" id="PS52016">
    <property type="entry name" value="TONB_DEPENDENT_REC_3"/>
    <property type="match status" value="1"/>
</dbReference>
<keyword evidence="3 8" id="KW-1134">Transmembrane beta strand</keyword>
<dbReference type="OrthoDB" id="9768177at2"/>
<reference evidence="14" key="1">
    <citation type="submission" date="2016-11" db="EMBL/GenBank/DDBJ databases">
        <authorList>
            <person name="Varghese N."/>
            <person name="Submissions S."/>
        </authorList>
    </citation>
    <scope>NUCLEOTIDE SEQUENCE [LARGE SCALE GENOMIC DNA]</scope>
    <source>
        <strain evidence="14">DSM 26349</strain>
    </source>
</reference>
<comment type="similarity">
    <text evidence="8 9">Belongs to the TonB-dependent receptor family.</text>
</comment>
<evidence type="ECO:0000256" key="2">
    <source>
        <dbReference type="ARBA" id="ARBA00022448"/>
    </source>
</evidence>
<dbReference type="GO" id="GO:0009279">
    <property type="term" value="C:cell outer membrane"/>
    <property type="evidence" value="ECO:0007669"/>
    <property type="project" value="UniProtKB-SubCell"/>
</dbReference>
<evidence type="ECO:0000256" key="3">
    <source>
        <dbReference type="ARBA" id="ARBA00022452"/>
    </source>
</evidence>
<keyword evidence="7 8" id="KW-0998">Cell outer membrane</keyword>
<feature type="domain" description="TonB-dependent receptor plug" evidence="12">
    <location>
        <begin position="118"/>
        <end position="224"/>
    </location>
</feature>
<evidence type="ECO:0000256" key="4">
    <source>
        <dbReference type="ARBA" id="ARBA00022692"/>
    </source>
</evidence>
<evidence type="ECO:0000256" key="6">
    <source>
        <dbReference type="ARBA" id="ARBA00023136"/>
    </source>
</evidence>
<dbReference type="InterPro" id="IPR037066">
    <property type="entry name" value="Plug_dom_sf"/>
</dbReference>
<dbReference type="InterPro" id="IPR036942">
    <property type="entry name" value="Beta-barrel_TonB_sf"/>
</dbReference>
<dbReference type="Pfam" id="PF07715">
    <property type="entry name" value="Plug"/>
    <property type="match status" value="1"/>
</dbReference>
<feature type="chain" id="PRO_5009916513" evidence="10">
    <location>
        <begin position="23"/>
        <end position="1020"/>
    </location>
</feature>
<dbReference type="AlphaFoldDB" id="A0A1M6CVK2"/>
<evidence type="ECO:0000259" key="12">
    <source>
        <dbReference type="Pfam" id="PF07715"/>
    </source>
</evidence>
<protein>
    <submittedName>
        <fullName evidence="13">TonB-linked outer membrane protein, SusC/RagA family</fullName>
    </submittedName>
</protein>
<dbReference type="Pfam" id="PF00593">
    <property type="entry name" value="TonB_dep_Rec_b-barrel"/>
    <property type="match status" value="1"/>
</dbReference>
<dbReference type="NCBIfam" id="TIGR04056">
    <property type="entry name" value="OMP_RagA_SusC"/>
    <property type="match status" value="1"/>
</dbReference>
<dbReference type="STRING" id="797419.SAMN05216556_10586"/>
<accession>A0A1M6CVK2</accession>
<organism evidence="13 14">
    <name type="scientific">Aequorivita viscosa</name>
    <dbReference type="NCBI Taxonomy" id="797419"/>
    <lineage>
        <taxon>Bacteria</taxon>
        <taxon>Pseudomonadati</taxon>
        <taxon>Bacteroidota</taxon>
        <taxon>Flavobacteriia</taxon>
        <taxon>Flavobacteriales</taxon>
        <taxon>Flavobacteriaceae</taxon>
        <taxon>Aequorivita</taxon>
    </lineage>
</organism>
<dbReference type="InterPro" id="IPR039426">
    <property type="entry name" value="TonB-dep_rcpt-like"/>
</dbReference>
<evidence type="ECO:0000256" key="9">
    <source>
        <dbReference type="RuleBase" id="RU003357"/>
    </source>
</evidence>
<keyword evidence="6 8" id="KW-0472">Membrane</keyword>
<dbReference type="InterPro" id="IPR008969">
    <property type="entry name" value="CarboxyPept-like_regulatory"/>
</dbReference>
<name>A0A1M6CVK2_9FLAO</name>
<evidence type="ECO:0000256" key="8">
    <source>
        <dbReference type="PROSITE-ProRule" id="PRU01360"/>
    </source>
</evidence>
<proteinExistence type="inferred from homology"/>
<dbReference type="InterPro" id="IPR012910">
    <property type="entry name" value="Plug_dom"/>
</dbReference>
<dbReference type="FunFam" id="2.60.40.1120:FF:000003">
    <property type="entry name" value="Outer membrane protein Omp121"/>
    <property type="match status" value="1"/>
</dbReference>